<evidence type="ECO:0000313" key="2">
    <source>
        <dbReference type="EMBL" id="KAK5242311.1"/>
    </source>
</evidence>
<feature type="compositionally biased region" description="Basic and acidic residues" evidence="1">
    <location>
        <begin position="76"/>
        <end position="98"/>
    </location>
</feature>
<feature type="non-terminal residue" evidence="2">
    <location>
        <position position="176"/>
    </location>
</feature>
<comment type="caution">
    <text evidence="2">The sequence shown here is derived from an EMBL/GenBank/DDBJ whole genome shotgun (WGS) entry which is preliminary data.</text>
</comment>
<evidence type="ECO:0000256" key="1">
    <source>
        <dbReference type="SAM" id="MobiDB-lite"/>
    </source>
</evidence>
<sequence length="176" mass="20597">MRIQDITKLQSDLDITMHELETTRSTLVDKDRLLKNRDALLESTGLESRKLSDLLDKERQARKHDQHYVEQAQRSQQDHSRATTKHETRVHEVETARSHDRRKYASLEQQYKDQLLERNNLLLALWYRLSTLCGQEWVQKNSSVDGDNVSIEVMNRNLSGFSKNTIHAVDTIESLI</sequence>
<evidence type="ECO:0008006" key="4">
    <source>
        <dbReference type="Google" id="ProtNLM"/>
    </source>
</evidence>
<accession>A0ABR0LVV3</accession>
<reference evidence="2 3" key="1">
    <citation type="submission" date="2023-08" db="EMBL/GenBank/DDBJ databases">
        <title>Black Yeasts Isolated from many extreme environments.</title>
        <authorList>
            <person name="Coleine C."/>
            <person name="Stajich J.E."/>
            <person name="Selbmann L."/>
        </authorList>
    </citation>
    <scope>NUCLEOTIDE SEQUENCE [LARGE SCALE GENOMIC DNA]</scope>
    <source>
        <strain evidence="2 3">CCFEE 536</strain>
    </source>
</reference>
<organism evidence="2 3">
    <name type="scientific">Cryomyces antarcticus</name>
    <dbReference type="NCBI Taxonomy" id="329879"/>
    <lineage>
        <taxon>Eukaryota</taxon>
        <taxon>Fungi</taxon>
        <taxon>Dikarya</taxon>
        <taxon>Ascomycota</taxon>
        <taxon>Pezizomycotina</taxon>
        <taxon>Dothideomycetes</taxon>
        <taxon>Dothideomycetes incertae sedis</taxon>
        <taxon>Cryomyces</taxon>
    </lineage>
</organism>
<keyword evidence="3" id="KW-1185">Reference proteome</keyword>
<evidence type="ECO:0000313" key="3">
    <source>
        <dbReference type="Proteomes" id="UP001357485"/>
    </source>
</evidence>
<proteinExistence type="predicted"/>
<name>A0ABR0LVV3_9PEZI</name>
<dbReference type="Proteomes" id="UP001357485">
    <property type="component" value="Unassembled WGS sequence"/>
</dbReference>
<dbReference type="EMBL" id="JAVRRA010010287">
    <property type="protein sequence ID" value="KAK5242311.1"/>
    <property type="molecule type" value="Genomic_DNA"/>
</dbReference>
<protein>
    <recommendedName>
        <fullName evidence="4">Kinetochore protein Spc24</fullName>
    </recommendedName>
</protein>
<gene>
    <name evidence="2" type="ORF">LTR16_008606</name>
</gene>
<feature type="region of interest" description="Disordered" evidence="1">
    <location>
        <begin position="58"/>
        <end position="101"/>
    </location>
</feature>